<reference evidence="7" key="2">
    <citation type="submission" date="2020-09" db="EMBL/GenBank/DDBJ databases">
        <authorList>
            <person name="Sun Q."/>
            <person name="Zhou Y."/>
        </authorList>
    </citation>
    <scope>NUCLEOTIDE SEQUENCE</scope>
    <source>
        <strain evidence="7">CGMCC 1.15343</strain>
    </source>
</reference>
<dbReference type="GO" id="GO:0005829">
    <property type="term" value="C:cytosol"/>
    <property type="evidence" value="ECO:0007669"/>
    <property type="project" value="TreeGrafter"/>
</dbReference>
<dbReference type="GO" id="GO:0003684">
    <property type="term" value="F:damaged DNA binding"/>
    <property type="evidence" value="ECO:0007669"/>
    <property type="project" value="InterPro"/>
</dbReference>
<keyword evidence="5" id="KW-0742">SOS response</keyword>
<evidence type="ECO:0000256" key="3">
    <source>
        <dbReference type="ARBA" id="ARBA00023199"/>
    </source>
</evidence>
<dbReference type="InterPro" id="IPR043502">
    <property type="entry name" value="DNA/RNA_pol_sf"/>
</dbReference>
<keyword evidence="2" id="KW-0227">DNA damage</keyword>
<dbReference type="SUPFAM" id="SSF56672">
    <property type="entry name" value="DNA/RNA polymerases"/>
    <property type="match status" value="1"/>
</dbReference>
<dbReference type="Pfam" id="PF11799">
    <property type="entry name" value="IMS_C"/>
    <property type="match status" value="1"/>
</dbReference>
<dbReference type="GO" id="GO:0006281">
    <property type="term" value="P:DNA repair"/>
    <property type="evidence" value="ECO:0007669"/>
    <property type="project" value="UniProtKB-KW"/>
</dbReference>
<dbReference type="AlphaFoldDB" id="A0A916U443"/>
<keyword evidence="4" id="KW-0234">DNA repair</keyword>
<dbReference type="PANTHER" id="PTHR11076:SF34">
    <property type="entry name" value="PROTEIN UMUC"/>
    <property type="match status" value="1"/>
</dbReference>
<dbReference type="GO" id="GO:0003887">
    <property type="term" value="F:DNA-directed DNA polymerase activity"/>
    <property type="evidence" value="ECO:0007669"/>
    <property type="project" value="TreeGrafter"/>
</dbReference>
<reference evidence="7" key="1">
    <citation type="journal article" date="2014" name="Int. J. Syst. Evol. Microbiol.">
        <title>Complete genome sequence of Corynebacterium casei LMG S-19264T (=DSM 44701T), isolated from a smear-ripened cheese.</title>
        <authorList>
            <consortium name="US DOE Joint Genome Institute (JGI-PGF)"/>
            <person name="Walter F."/>
            <person name="Albersmeier A."/>
            <person name="Kalinowski J."/>
            <person name="Ruckert C."/>
        </authorList>
    </citation>
    <scope>NUCLEOTIDE SEQUENCE</scope>
    <source>
        <strain evidence="7">CGMCC 1.15343</strain>
    </source>
</reference>
<dbReference type="EMBL" id="BMIL01000003">
    <property type="protein sequence ID" value="GGC59913.1"/>
    <property type="molecule type" value="Genomic_DNA"/>
</dbReference>
<dbReference type="InterPro" id="IPR001126">
    <property type="entry name" value="UmuC"/>
</dbReference>
<comment type="caution">
    <text evidence="7">The sequence shown here is derived from an EMBL/GenBank/DDBJ whole genome shotgun (WGS) entry which is preliminary data.</text>
</comment>
<feature type="domain" description="UmuC" evidence="6">
    <location>
        <begin position="2"/>
        <end position="187"/>
    </location>
</feature>
<name>A0A916U443_9SPHI</name>
<dbReference type="GO" id="GO:0009432">
    <property type="term" value="P:SOS response"/>
    <property type="evidence" value="ECO:0007669"/>
    <property type="project" value="UniProtKB-KW"/>
</dbReference>
<dbReference type="InterPro" id="IPR017961">
    <property type="entry name" value="DNA_pol_Y-fam_little_finger"/>
</dbReference>
<dbReference type="Pfam" id="PF13438">
    <property type="entry name" value="DUF4113"/>
    <property type="match status" value="1"/>
</dbReference>
<dbReference type="GO" id="GO:0042276">
    <property type="term" value="P:error-prone translesion synthesis"/>
    <property type="evidence" value="ECO:0007669"/>
    <property type="project" value="TreeGrafter"/>
</dbReference>
<evidence type="ECO:0000256" key="4">
    <source>
        <dbReference type="ARBA" id="ARBA00023204"/>
    </source>
</evidence>
<dbReference type="InterPro" id="IPR043128">
    <property type="entry name" value="Rev_trsase/Diguanyl_cyclase"/>
</dbReference>
<evidence type="ECO:0000313" key="7">
    <source>
        <dbReference type="EMBL" id="GGC59913.1"/>
    </source>
</evidence>
<dbReference type="CDD" id="cd01700">
    <property type="entry name" value="PolY_Pol_V_umuC"/>
    <property type="match status" value="1"/>
</dbReference>
<evidence type="ECO:0000256" key="1">
    <source>
        <dbReference type="ARBA" id="ARBA00010945"/>
    </source>
</evidence>
<keyword evidence="8" id="KW-1185">Reference proteome</keyword>
<dbReference type="PROSITE" id="PS50173">
    <property type="entry name" value="UMUC"/>
    <property type="match status" value="1"/>
</dbReference>
<accession>A0A916U443</accession>
<gene>
    <name evidence="7" type="ORF">GCM10011387_11920</name>
</gene>
<dbReference type="RefSeq" id="WP_188625936.1">
    <property type="nucleotide sequence ID" value="NZ_BMIL01000003.1"/>
</dbReference>
<evidence type="ECO:0000259" key="6">
    <source>
        <dbReference type="PROSITE" id="PS50173"/>
    </source>
</evidence>
<dbReference type="InterPro" id="IPR050116">
    <property type="entry name" value="DNA_polymerase-Y"/>
</dbReference>
<evidence type="ECO:0000313" key="8">
    <source>
        <dbReference type="Proteomes" id="UP000651668"/>
    </source>
</evidence>
<proteinExistence type="inferred from homology"/>
<dbReference type="InterPro" id="IPR025188">
    <property type="entry name" value="DUF4113"/>
</dbReference>
<dbReference type="Pfam" id="PF00817">
    <property type="entry name" value="IMS"/>
    <property type="match status" value="1"/>
</dbReference>
<dbReference type="Gene3D" id="3.30.70.270">
    <property type="match status" value="1"/>
</dbReference>
<dbReference type="Gene3D" id="3.40.1170.60">
    <property type="match status" value="1"/>
</dbReference>
<protein>
    <submittedName>
        <fullName evidence="7">SOS mutagenesis and repair protein UmuC</fullName>
    </submittedName>
</protein>
<dbReference type="PANTHER" id="PTHR11076">
    <property type="entry name" value="DNA REPAIR POLYMERASE UMUC / TRANSFERASE FAMILY MEMBER"/>
    <property type="match status" value="1"/>
</dbReference>
<comment type="similarity">
    <text evidence="1">Belongs to the DNA polymerase type-Y family.</text>
</comment>
<sequence length="425" mass="48405">MLALIDSNNFYVSAERVFQPELQGKAGCVLSNNDGCAISRSNEAKETLGIKMGTPYFEMRELQQSGDLWWRSSNYTLYQDMMRRITAIVRRTFPDQEIYSIDECFCDLQGFKYHDLQQLALELRAKILQYTGVPVCIGIGATKTLAKVANKLAKKHHKETGVYVMETPEQVEAALKLTEIDDVWGIGPRYAIKLIRKGVYNAYDFTRLPEDFVLKLMTIQGRRTYLELHGQRCIPMEYDRPDKEGISTARSFGVMETELAPMEEALATYVANAALKLRAQRSVCSRIFVFCHTSRFAVVENLYSAGLDVKIDVPTNDTAVLIKAALGALRKIYVKGPRYQKVGIELRDLRSASQVQASLFEQVDTAKTAKLQKALKVIDQLNQNYGKDTIRYAAMGFEKKWFMKQEFLSRRFTTRLEEVIVVQAK</sequence>
<organism evidence="7 8">
    <name type="scientific">Pedobacter quisquiliarum</name>
    <dbReference type="NCBI Taxonomy" id="1834438"/>
    <lineage>
        <taxon>Bacteria</taxon>
        <taxon>Pseudomonadati</taxon>
        <taxon>Bacteroidota</taxon>
        <taxon>Sphingobacteriia</taxon>
        <taxon>Sphingobacteriales</taxon>
        <taxon>Sphingobacteriaceae</taxon>
        <taxon>Pedobacter</taxon>
    </lineage>
</organism>
<keyword evidence="3" id="KW-0741">SOS mutagenesis</keyword>
<dbReference type="Proteomes" id="UP000651668">
    <property type="component" value="Unassembled WGS sequence"/>
</dbReference>
<evidence type="ECO:0000256" key="5">
    <source>
        <dbReference type="ARBA" id="ARBA00023236"/>
    </source>
</evidence>
<evidence type="ECO:0000256" key="2">
    <source>
        <dbReference type="ARBA" id="ARBA00022763"/>
    </source>
</evidence>